<feature type="domain" description="TrwC relaxase" evidence="4">
    <location>
        <begin position="4"/>
        <end position="193"/>
    </location>
</feature>
<dbReference type="NCBIfam" id="NF041492">
    <property type="entry name" value="MobF"/>
    <property type="match status" value="1"/>
</dbReference>
<dbReference type="Pfam" id="PF13604">
    <property type="entry name" value="AAA_30"/>
    <property type="match status" value="2"/>
</dbReference>
<dbReference type="Gene3D" id="3.40.50.300">
    <property type="entry name" value="P-loop containing nucleotide triphosphate hydrolases"/>
    <property type="match status" value="2"/>
</dbReference>
<evidence type="ECO:0000256" key="1">
    <source>
        <dbReference type="ARBA" id="ARBA00022741"/>
    </source>
</evidence>
<feature type="region of interest" description="Disordered" evidence="3">
    <location>
        <begin position="1029"/>
        <end position="1063"/>
    </location>
</feature>
<proteinExistence type="predicted"/>
<keyword evidence="1" id="KW-0547">Nucleotide-binding</keyword>
<evidence type="ECO:0000313" key="5">
    <source>
        <dbReference type="EMBL" id="SBS79595.1"/>
    </source>
</evidence>
<dbReference type="SUPFAM" id="SSF52540">
    <property type="entry name" value="P-loop containing nucleoside triphosphate hydrolases"/>
    <property type="match status" value="2"/>
</dbReference>
<dbReference type="Gene3D" id="2.30.30.940">
    <property type="match status" value="1"/>
</dbReference>
<reference evidence="5" key="1">
    <citation type="submission" date="2016-03" db="EMBL/GenBank/DDBJ databases">
        <authorList>
            <person name="Ploux O."/>
        </authorList>
    </citation>
    <scope>NUCLEOTIDE SEQUENCE</scope>
    <source>
        <strain evidence="5">UC10</strain>
    </source>
</reference>
<feature type="compositionally biased region" description="Basic and acidic residues" evidence="3">
    <location>
        <begin position="1040"/>
        <end position="1063"/>
    </location>
</feature>
<keyword evidence="2" id="KW-0067">ATP-binding</keyword>
<dbReference type="PANTHER" id="PTHR43788">
    <property type="entry name" value="DNA2/NAM7 HELICASE FAMILY MEMBER"/>
    <property type="match status" value="1"/>
</dbReference>
<dbReference type="CDD" id="cd18809">
    <property type="entry name" value="SF1_C_RecD"/>
    <property type="match status" value="1"/>
</dbReference>
<dbReference type="InterPro" id="IPR027417">
    <property type="entry name" value="P-loop_NTPase"/>
</dbReference>
<name>A0A1Y5PLQ7_9MYCO</name>
<dbReference type="AlphaFoldDB" id="A0A1Y5PLQ7"/>
<gene>
    <name evidence="5" type="ORF">MHPYR_820001</name>
</gene>
<protein>
    <submittedName>
        <fullName evidence="5">TrwC relaxase</fullName>
    </submittedName>
</protein>
<dbReference type="GO" id="GO:0005524">
    <property type="term" value="F:ATP binding"/>
    <property type="evidence" value="ECO:0007669"/>
    <property type="project" value="UniProtKB-KW"/>
</dbReference>
<dbReference type="PANTHER" id="PTHR43788:SF6">
    <property type="entry name" value="DNA HELICASE B"/>
    <property type="match status" value="1"/>
</dbReference>
<accession>A0A1Y5PLQ7</accession>
<organism evidence="5">
    <name type="scientific">uncultured Mycobacterium sp</name>
    <dbReference type="NCBI Taxonomy" id="171292"/>
    <lineage>
        <taxon>Bacteria</taxon>
        <taxon>Bacillati</taxon>
        <taxon>Actinomycetota</taxon>
        <taxon>Actinomycetes</taxon>
        <taxon>Mycobacteriales</taxon>
        <taxon>Mycobacteriaceae</taxon>
        <taxon>Mycobacterium</taxon>
        <taxon>environmental samples</taxon>
    </lineage>
</organism>
<dbReference type="SUPFAM" id="SSF55464">
    <property type="entry name" value="Origin of replication-binding domain, RBD-like"/>
    <property type="match status" value="1"/>
</dbReference>
<dbReference type="InterPro" id="IPR014862">
    <property type="entry name" value="TrwC"/>
</dbReference>
<dbReference type="Pfam" id="PF08751">
    <property type="entry name" value="TrwC"/>
    <property type="match status" value="1"/>
</dbReference>
<dbReference type="InterPro" id="IPR050534">
    <property type="entry name" value="Coronavir_polyprotein_1ab"/>
</dbReference>
<sequence length="1063" mass="114405">MLSKAIADAHTVAVGEALEYLHTHAGYTRVHNPVTGKKDLVRLSGLVTAAYQHETSRAGDPHLHTHVLVPNKQARDDGVLVSIDSKSLHHEAKTAGIVYQATLRHELHQSMGLEWEPVDPHTGQADIAGIDPDVLTAWSQRSTQLREWAAANLVCEDPDNPTAAQLATAQKATRPRKPENLSWAELKAQWAADERGFAISEQGQAAARHARRTAPGNVLTAARAAAADITKPAFTRADLIEAIGARLPVAIDGAPDGPRILMEVLADRIAVPLTAPREAHEREGHERFTTAPIIAEEAAIVALMGASNPAAALPASAINTEGLSAEQARAITAIATTPWLVQPLSAPAGAGKTTSLRALREAVARSPRHDRVRAFAPTGKAVDVAVREHAGDTGTTVAAALKRLRNGSLTFDERTVVVVDEAGMVGTPALRVLLAATTAAGAKTVLVGDAHQLAPVKSRGGMFEQLCADLPWTQHLTEVWRMHDPEERTASLGLGHGGGATRRRAVDWYRRHDRLATGDAPTMADDAVAAYTRDRTAGKDTLVVADSWEMCDAVNTRIHNDAIAPDAPTVAAARGHRLAVGDVVISRRNDPTIALYGAHGTRQETDDPVRNGHRWDVIDVDPETGRVAARRLSDRAHAVFAGDYLRTHVHLGYAVTVQAAQGTTVDTTHALLSDRAHKGWAYVGLTRGRDANHAYLYTTDAEEADHAHAERAPGIHVGRRGTARDAAAMLAQVVGRDTRDQTAAVTAADTDRALLPEPVVDLLEARTRARAAARIAHHHHLTERAQAADRARAERAVAAELPMLAAEVSQIEVSWQRSPATVYPPPAQGWEDLDDTTRAAVATITASMQNVQVLTVGSDTDKHAALAAVTAAVHGRNKHVLAVPATRGAAAEATDQPYAERVAGPRQTRDRIDNGKWTIPAGNLLIIDDADHLDPKLLRYFTDHATATNTKLLLVHTPTPERQPGHTVVQTLAETLPWTQHIGTESTPQAYRTATERVTELLGEPHTGAPSQASSAAAELLDRRSRVLDTYQKTQARNRRWTDRHAQQERERAHNRGRGGLEL</sequence>
<evidence type="ECO:0000256" key="2">
    <source>
        <dbReference type="ARBA" id="ARBA00022840"/>
    </source>
</evidence>
<dbReference type="EMBL" id="FLQS01000081">
    <property type="protein sequence ID" value="SBS79595.1"/>
    <property type="molecule type" value="Genomic_DNA"/>
</dbReference>
<evidence type="ECO:0000256" key="3">
    <source>
        <dbReference type="SAM" id="MobiDB-lite"/>
    </source>
</evidence>
<dbReference type="GO" id="GO:0003678">
    <property type="term" value="F:DNA helicase activity"/>
    <property type="evidence" value="ECO:0007669"/>
    <property type="project" value="UniProtKB-ARBA"/>
</dbReference>
<evidence type="ECO:0000259" key="4">
    <source>
        <dbReference type="Pfam" id="PF08751"/>
    </source>
</evidence>